<dbReference type="Pfam" id="PF03372">
    <property type="entry name" value="Exo_endo_phos"/>
    <property type="match status" value="1"/>
</dbReference>
<organism evidence="2">
    <name type="scientific">Cacopsylla melanoneura</name>
    <dbReference type="NCBI Taxonomy" id="428564"/>
    <lineage>
        <taxon>Eukaryota</taxon>
        <taxon>Metazoa</taxon>
        <taxon>Ecdysozoa</taxon>
        <taxon>Arthropoda</taxon>
        <taxon>Hexapoda</taxon>
        <taxon>Insecta</taxon>
        <taxon>Pterygota</taxon>
        <taxon>Neoptera</taxon>
        <taxon>Paraneoptera</taxon>
        <taxon>Hemiptera</taxon>
        <taxon>Sternorrhyncha</taxon>
        <taxon>Psylloidea</taxon>
        <taxon>Psyllidae</taxon>
        <taxon>Psyllinae</taxon>
        <taxon>Cacopsylla</taxon>
    </lineage>
</organism>
<evidence type="ECO:0000313" key="2">
    <source>
        <dbReference type="EMBL" id="CAG6609002.1"/>
    </source>
</evidence>
<dbReference type="InterPro" id="IPR000477">
    <property type="entry name" value="RT_dom"/>
</dbReference>
<dbReference type="PROSITE" id="PS50878">
    <property type="entry name" value="RT_POL"/>
    <property type="match status" value="1"/>
</dbReference>
<accession>A0A8D8LN98</accession>
<dbReference type="InterPro" id="IPR036691">
    <property type="entry name" value="Endo/exonu/phosph_ase_sf"/>
</dbReference>
<proteinExistence type="predicted"/>
<dbReference type="InterPro" id="IPR043502">
    <property type="entry name" value="DNA/RNA_pol_sf"/>
</dbReference>
<dbReference type="Pfam" id="PF00078">
    <property type="entry name" value="RVT_1"/>
    <property type="match status" value="1"/>
</dbReference>
<dbReference type="EMBL" id="HBUF01013858">
    <property type="protein sequence ID" value="CAG6609002.1"/>
    <property type="molecule type" value="Transcribed_RNA"/>
</dbReference>
<reference evidence="2" key="1">
    <citation type="submission" date="2021-05" db="EMBL/GenBank/DDBJ databases">
        <authorList>
            <person name="Alioto T."/>
            <person name="Alioto T."/>
            <person name="Gomez Garrido J."/>
        </authorList>
    </citation>
    <scope>NUCLEOTIDE SEQUENCE</scope>
</reference>
<dbReference type="Gene3D" id="3.60.10.10">
    <property type="entry name" value="Endonuclease/exonuclease/phosphatase"/>
    <property type="match status" value="1"/>
</dbReference>
<name>A0A8D8LN98_9HEMI</name>
<dbReference type="PANTHER" id="PTHR47027">
    <property type="entry name" value="REVERSE TRANSCRIPTASE DOMAIN-CONTAINING PROTEIN"/>
    <property type="match status" value="1"/>
</dbReference>
<sequence length="1003" mass="116545">MEENNITQAASSEQPFSGIAVLRISPSTNVYDLSSNKTNCDNKIKINNSMLKIATWNVKTIFQEGKLENLEKEMSRLKLDIVGISESRLKGSGQMKCKNGTMYFSGNDDRNHYNGVAIILSEDINKSFLNVLAISDRVMLIQLKTTLGIMCILQVYAPQADKSDMEVELFYDQINEALKIVKKNDILLVMGDFNSKIGQGSNGLNVGQYGLGERNERGDRLIQFCTEKDLIITNTYFKLPPRRLYTWTSPQHRKDNIVRNQIDFILINKKFRNSIKSAKTYPGADIRSDHNPVIIEMKVKLKKIQKKFVPKSIDLERLKDPICTRAVSDFIEDELSKVEVEFEEYNINDKWNYLKNTINKAQDNIIGPTKFDKRKEWMTNEIMELMDKRRSYKNKDQTKYKETHTEIRRKIRKAKETFMMERCAEIEEAQRKHDLFNVHKKIKEVINKKTKPCSILKDKNGNVLMTLESKLNRWIEYVTELFEDERSEQPNIETSELNGTIITRGEIENALGKAKNRKAVGIDNIHIEVLKELKTEKGILTLVKLINEVYKTGIIPDDWLKSTFITLPKKLNAQNCNEFRTISLMSHVIKVVLRVIHSRIYEKCEEGISETQFGFRSGFGTREALLTYNVLMQKCKEMNVDVYTCFIDYEKAFDRVKHEKLIEILKSKKIHDWDIRLIANLYWKQIANIKVESDLSSGVVIKRGVRQGCILSPLLFNMYSETIFKEALKDINSGIKINNYTINNLRYADDTVLLATNIDDLNNMVNKLSEISKEYGLNINISKTKLMINSKTVNNAQLQINNTPVELVHHYKYLGFIVNNKCDHKQEIRARIEQARAVFVKMNSLLTSLNLPLQLRLRIVKCYVFSVLYYGMESWILKQDVMKNLEAFEMWVYRRMLRISWKDRITNKTVLQRMGKECEVLVTIKKRKLEFFGHVMRNDKYNLVQLVIDGEIVGKRSVGRPITSWIGNIKEWYNLTDMELYEAAQCKKTSSIMIAHLQLETAD</sequence>
<dbReference type="CDD" id="cd01650">
    <property type="entry name" value="RT_nLTR_like"/>
    <property type="match status" value="1"/>
</dbReference>
<dbReference type="InterPro" id="IPR005135">
    <property type="entry name" value="Endo/exonuclease/phosphatase"/>
</dbReference>
<dbReference type="GO" id="GO:0071897">
    <property type="term" value="P:DNA biosynthetic process"/>
    <property type="evidence" value="ECO:0007669"/>
    <property type="project" value="UniProtKB-ARBA"/>
</dbReference>
<dbReference type="SUPFAM" id="SSF56672">
    <property type="entry name" value="DNA/RNA polymerases"/>
    <property type="match status" value="1"/>
</dbReference>
<evidence type="ECO:0000259" key="1">
    <source>
        <dbReference type="PROSITE" id="PS50878"/>
    </source>
</evidence>
<dbReference type="SUPFAM" id="SSF56219">
    <property type="entry name" value="DNase I-like"/>
    <property type="match status" value="1"/>
</dbReference>
<feature type="domain" description="Reverse transcriptase" evidence="1">
    <location>
        <begin position="548"/>
        <end position="818"/>
    </location>
</feature>
<dbReference type="CDD" id="cd09076">
    <property type="entry name" value="L1-EN"/>
    <property type="match status" value="1"/>
</dbReference>
<dbReference type="GO" id="GO:0003824">
    <property type="term" value="F:catalytic activity"/>
    <property type="evidence" value="ECO:0007669"/>
    <property type="project" value="InterPro"/>
</dbReference>
<dbReference type="PANTHER" id="PTHR47027:SF8">
    <property type="entry name" value="RIBONUCLEASE H"/>
    <property type="match status" value="1"/>
</dbReference>
<protein>
    <submittedName>
        <fullName evidence="2">Craniofacial development protein 2</fullName>
    </submittedName>
</protein>
<dbReference type="AlphaFoldDB" id="A0A8D8LN98"/>